<gene>
    <name evidence="2" type="ordered locus">LHK_01727</name>
</gene>
<evidence type="ECO:0000313" key="3">
    <source>
        <dbReference type="Proteomes" id="UP000002010"/>
    </source>
</evidence>
<dbReference type="AlphaFoldDB" id="C1D8C2"/>
<dbReference type="EMBL" id="CP001154">
    <property type="protein sequence ID" value="ACO74712.1"/>
    <property type="molecule type" value="Genomic_DNA"/>
</dbReference>
<dbReference type="KEGG" id="lhk:LHK_01727"/>
<sequence>MSDLVEWFADLGSSPPPAAMPDTHPQEPTRTQANGAGFLHPDDSAGSQPDAMRLDEARTIFARANAIPEGVGRFYGIHGDVLLSLCAEGLTRDGESARRLRDFLRQHRQCREPISRAAMLALCRAISGELDEPAERAAWREKRLSQCGPRLAGERLAKWLESLTPSQRIGALARCEGHLGELVAWAGKRHGCGSCAYQRPVLGGGLACRLVGSPAPDSPVMRWLWTPDQVNDCPDWMA</sequence>
<protein>
    <submittedName>
        <fullName evidence="2">Uncharacterized protein</fullName>
    </submittedName>
</protein>
<accession>C1D8C2</accession>
<evidence type="ECO:0000313" key="2">
    <source>
        <dbReference type="EMBL" id="ACO74712.1"/>
    </source>
</evidence>
<proteinExistence type="predicted"/>
<dbReference type="STRING" id="557598.LHK_01727"/>
<dbReference type="HOGENOM" id="CLU_1164696_0_0_4"/>
<evidence type="ECO:0000256" key="1">
    <source>
        <dbReference type="SAM" id="MobiDB-lite"/>
    </source>
</evidence>
<name>C1D8C2_LARHH</name>
<organism evidence="2 3">
    <name type="scientific">Laribacter hongkongensis (strain HLHK9)</name>
    <dbReference type="NCBI Taxonomy" id="557598"/>
    <lineage>
        <taxon>Bacteria</taxon>
        <taxon>Pseudomonadati</taxon>
        <taxon>Pseudomonadota</taxon>
        <taxon>Betaproteobacteria</taxon>
        <taxon>Neisseriales</taxon>
        <taxon>Aquaspirillaceae</taxon>
        <taxon>Laribacter</taxon>
    </lineage>
</organism>
<reference evidence="2 3" key="1">
    <citation type="journal article" date="2009" name="PLoS Genet.">
        <title>The complete genome and proteome of Laribacter hongkongensis reveal potential mechanisms for adaptations to different temperatures and habitats.</title>
        <authorList>
            <person name="Woo P.C."/>
            <person name="Lau S.K."/>
            <person name="Tse H."/>
            <person name="Teng J.L."/>
            <person name="Curreem S.O."/>
            <person name="Tsang A.K."/>
            <person name="Fan R.Y."/>
            <person name="Wong G.K."/>
            <person name="Huang Y."/>
            <person name="Loman N.J."/>
            <person name="Snyder L.A."/>
            <person name="Cai J.J."/>
            <person name="Huang J.D."/>
            <person name="Mak W."/>
            <person name="Pallen M.J."/>
            <person name="Lok S."/>
            <person name="Yuen K.Y."/>
        </authorList>
    </citation>
    <scope>NUCLEOTIDE SEQUENCE [LARGE SCALE GENOMIC DNA]</scope>
    <source>
        <strain evidence="2 3">HLHK9</strain>
    </source>
</reference>
<dbReference type="RefSeq" id="WP_012697198.1">
    <property type="nucleotide sequence ID" value="NC_012559.1"/>
</dbReference>
<keyword evidence="3" id="KW-1185">Reference proteome</keyword>
<feature type="region of interest" description="Disordered" evidence="1">
    <location>
        <begin position="10"/>
        <end position="38"/>
    </location>
</feature>
<dbReference type="Proteomes" id="UP000002010">
    <property type="component" value="Chromosome"/>
</dbReference>